<dbReference type="AlphaFoldDB" id="A0A834J5D8"/>
<keyword evidence="2" id="KW-1185">Reference proteome</keyword>
<protein>
    <submittedName>
        <fullName evidence="1">Uncharacterized protein</fullName>
    </submittedName>
</protein>
<gene>
    <name evidence="1" type="ORF">HZH66_014707</name>
</gene>
<dbReference type="EMBL" id="JACSEA010000023">
    <property type="protein sequence ID" value="KAF7379336.1"/>
    <property type="molecule type" value="Genomic_DNA"/>
</dbReference>
<accession>A0A834J5D8</accession>
<evidence type="ECO:0000313" key="2">
    <source>
        <dbReference type="Proteomes" id="UP000614350"/>
    </source>
</evidence>
<dbReference type="Proteomes" id="UP000614350">
    <property type="component" value="Unassembled WGS sequence"/>
</dbReference>
<reference evidence="1" key="1">
    <citation type="journal article" date="2020" name="G3 (Bethesda)">
        <title>High-Quality Assemblies for Three Invasive Social Wasps from the &lt;i&gt;Vespula&lt;/i&gt; Genus.</title>
        <authorList>
            <person name="Harrop T.W.R."/>
            <person name="Guhlin J."/>
            <person name="McLaughlin G.M."/>
            <person name="Permina E."/>
            <person name="Stockwell P."/>
            <person name="Gilligan J."/>
            <person name="Le Lec M.F."/>
            <person name="Gruber M.A.M."/>
            <person name="Quinn O."/>
            <person name="Lovegrove M."/>
            <person name="Duncan E.J."/>
            <person name="Remnant E.J."/>
            <person name="Van Eeckhoven J."/>
            <person name="Graham B."/>
            <person name="Knapp R.A."/>
            <person name="Langford K.W."/>
            <person name="Kronenberg Z."/>
            <person name="Press M.O."/>
            <person name="Eacker S.M."/>
            <person name="Wilson-Rankin E.E."/>
            <person name="Purcell J."/>
            <person name="Lester P.J."/>
            <person name="Dearden P.K."/>
        </authorList>
    </citation>
    <scope>NUCLEOTIDE SEQUENCE</scope>
    <source>
        <strain evidence="1">Marl-1</strain>
    </source>
</reference>
<proteinExistence type="predicted"/>
<evidence type="ECO:0000313" key="1">
    <source>
        <dbReference type="EMBL" id="KAF7379336.1"/>
    </source>
</evidence>
<name>A0A834J5D8_VESVU</name>
<comment type="caution">
    <text evidence="1">The sequence shown here is derived from an EMBL/GenBank/DDBJ whole genome shotgun (WGS) entry which is preliminary data.</text>
</comment>
<organism evidence="1 2">
    <name type="scientific">Vespula vulgaris</name>
    <name type="common">Yellow jacket</name>
    <name type="synonym">Wasp</name>
    <dbReference type="NCBI Taxonomy" id="7454"/>
    <lineage>
        <taxon>Eukaryota</taxon>
        <taxon>Metazoa</taxon>
        <taxon>Ecdysozoa</taxon>
        <taxon>Arthropoda</taxon>
        <taxon>Hexapoda</taxon>
        <taxon>Insecta</taxon>
        <taxon>Pterygota</taxon>
        <taxon>Neoptera</taxon>
        <taxon>Endopterygota</taxon>
        <taxon>Hymenoptera</taxon>
        <taxon>Apocrita</taxon>
        <taxon>Aculeata</taxon>
        <taxon>Vespoidea</taxon>
        <taxon>Vespidae</taxon>
        <taxon>Vespinae</taxon>
        <taxon>Vespula</taxon>
    </lineage>
</organism>
<sequence length="123" mass="13578">MVELGKSSSIENKRFQLHCQEIRVGCLQGKNHSMNFHRRVNSKVCTYFLDTGSDISLRKSRMCECGLPLLFSGMGNLARALVSELQVCKIKELHVGSESALETSKAGNVCNVTGKPNPDRLHG</sequence>